<reference evidence="5" key="1">
    <citation type="submission" date="2020-08" db="EMBL/GenBank/DDBJ databases">
        <title>Genome sequencing and assembly of the red palm weevil Rhynchophorus ferrugineus.</title>
        <authorList>
            <person name="Dias G.B."/>
            <person name="Bergman C.M."/>
            <person name="Manee M."/>
        </authorList>
    </citation>
    <scope>NUCLEOTIDE SEQUENCE</scope>
    <source>
        <strain evidence="5">AA-2017</strain>
        <tissue evidence="5">Whole larva</tissue>
    </source>
</reference>
<dbReference type="PANTHER" id="PTHR12774">
    <property type="entry name" value="PEROXISOMAL BIOGENESIS FACTOR 19"/>
    <property type="match status" value="1"/>
</dbReference>
<dbReference type="OrthoDB" id="21292at2759"/>
<dbReference type="Proteomes" id="UP000625711">
    <property type="component" value="Unassembled WGS sequence"/>
</dbReference>
<dbReference type="EMBL" id="JAACXV010000189">
    <property type="protein sequence ID" value="KAF7282116.1"/>
    <property type="molecule type" value="Genomic_DNA"/>
</dbReference>
<evidence type="ECO:0000256" key="3">
    <source>
        <dbReference type="SAM" id="Coils"/>
    </source>
</evidence>
<comment type="similarity">
    <text evidence="1">Belongs to the peroxin-19 family.</text>
</comment>
<proteinExistence type="inferred from homology"/>
<dbReference type="Pfam" id="PF04614">
    <property type="entry name" value="Pex19"/>
    <property type="match status" value="1"/>
</dbReference>
<gene>
    <name evidence="5" type="ORF">GWI33_003231</name>
</gene>
<dbReference type="GO" id="GO:0045046">
    <property type="term" value="P:protein import into peroxisome membrane"/>
    <property type="evidence" value="ECO:0007669"/>
    <property type="project" value="TreeGrafter"/>
</dbReference>
<feature type="region of interest" description="Disordered" evidence="4">
    <location>
        <begin position="26"/>
        <end position="59"/>
    </location>
</feature>
<keyword evidence="6" id="KW-1185">Reference proteome</keyword>
<dbReference type="Gene3D" id="1.20.120.900">
    <property type="entry name" value="Pex19, mPTS binding domain"/>
    <property type="match status" value="1"/>
</dbReference>
<feature type="coiled-coil region" evidence="3">
    <location>
        <begin position="204"/>
        <end position="234"/>
    </location>
</feature>
<feature type="compositionally biased region" description="Polar residues" evidence="4">
    <location>
        <begin position="283"/>
        <end position="293"/>
    </location>
</feature>
<dbReference type="InterPro" id="IPR038322">
    <property type="entry name" value="Pex19_C_sf"/>
</dbReference>
<feature type="region of interest" description="Disordered" evidence="4">
    <location>
        <begin position="272"/>
        <end position="293"/>
    </location>
</feature>
<dbReference type="AlphaFoldDB" id="A0A834MF59"/>
<name>A0A834MF59_RHYFE</name>
<sequence length="293" mass="32345">MSAKEQTQNIDDKELADLLDSALQDFGLQETAKNETPPAKSNTVTGEAKTSDSAEVTPEWSAEYVQQAVQQFEDNFARFLTGGEPTTEITPELVQDKMKQMAEAAEQVLKNPTEISDQSVDFASTISQAIAGLSQGQENLNAPFNENDLMNMFGGGGEQEGEFVTFMQGIMQGILSKEVLGPSLRDFIEKLPAYLEANKDKLSKEDAERYLKQMEVMKEVLEELDKESESDTKEVKKERFSKVLALMRRLQEYGQPPPELVGDVDLPFGFDAAGNPTGLPNLDPSSNPECSIM</sequence>
<comment type="caution">
    <text evidence="5">The sequence shown here is derived from an EMBL/GenBank/DDBJ whole genome shotgun (WGS) entry which is preliminary data.</text>
</comment>
<evidence type="ECO:0000256" key="2">
    <source>
        <dbReference type="ARBA" id="ARBA00029688"/>
    </source>
</evidence>
<dbReference type="PANTHER" id="PTHR12774:SF2">
    <property type="entry name" value="PEROXISOMAL BIOGENESIS FACTOR 19"/>
    <property type="match status" value="1"/>
</dbReference>
<evidence type="ECO:0000313" key="6">
    <source>
        <dbReference type="Proteomes" id="UP000625711"/>
    </source>
</evidence>
<keyword evidence="3" id="KW-0175">Coiled coil</keyword>
<evidence type="ECO:0000256" key="1">
    <source>
        <dbReference type="ARBA" id="ARBA00006326"/>
    </source>
</evidence>
<dbReference type="GO" id="GO:0033328">
    <property type="term" value="F:peroxisome membrane targeting sequence binding"/>
    <property type="evidence" value="ECO:0007669"/>
    <property type="project" value="TreeGrafter"/>
</dbReference>
<protein>
    <recommendedName>
        <fullName evidence="2">Peroxin-19</fullName>
    </recommendedName>
</protein>
<accession>A0A834MF59</accession>
<dbReference type="InterPro" id="IPR006708">
    <property type="entry name" value="Pex19"/>
</dbReference>
<evidence type="ECO:0000256" key="4">
    <source>
        <dbReference type="SAM" id="MobiDB-lite"/>
    </source>
</evidence>
<evidence type="ECO:0000313" key="5">
    <source>
        <dbReference type="EMBL" id="KAF7282116.1"/>
    </source>
</evidence>
<dbReference type="GO" id="GO:0005778">
    <property type="term" value="C:peroxisomal membrane"/>
    <property type="evidence" value="ECO:0007669"/>
    <property type="project" value="TreeGrafter"/>
</dbReference>
<organism evidence="5 6">
    <name type="scientific">Rhynchophorus ferrugineus</name>
    <name type="common">Red palm weevil</name>
    <name type="synonym">Curculio ferrugineus</name>
    <dbReference type="NCBI Taxonomy" id="354439"/>
    <lineage>
        <taxon>Eukaryota</taxon>
        <taxon>Metazoa</taxon>
        <taxon>Ecdysozoa</taxon>
        <taxon>Arthropoda</taxon>
        <taxon>Hexapoda</taxon>
        <taxon>Insecta</taxon>
        <taxon>Pterygota</taxon>
        <taxon>Neoptera</taxon>
        <taxon>Endopterygota</taxon>
        <taxon>Coleoptera</taxon>
        <taxon>Polyphaga</taxon>
        <taxon>Cucujiformia</taxon>
        <taxon>Curculionidae</taxon>
        <taxon>Dryophthorinae</taxon>
        <taxon>Rhynchophorus</taxon>
    </lineage>
</organism>